<dbReference type="Gene3D" id="3.40.50.12780">
    <property type="entry name" value="N-terminal domain of ligase-like"/>
    <property type="match status" value="1"/>
</dbReference>
<dbReference type="EC" id="6.1.1.13" evidence="2"/>
<evidence type="ECO:0000259" key="1">
    <source>
        <dbReference type="Pfam" id="PF00501"/>
    </source>
</evidence>
<feature type="domain" description="AMP-dependent synthetase/ligase" evidence="1">
    <location>
        <begin position="40"/>
        <end position="375"/>
    </location>
</feature>
<dbReference type="GO" id="GO:0043041">
    <property type="term" value="P:amino acid activation for nonribosomal peptide biosynthetic process"/>
    <property type="evidence" value="ECO:0007669"/>
    <property type="project" value="TreeGrafter"/>
</dbReference>
<evidence type="ECO:0000313" key="3">
    <source>
        <dbReference type="EMBL" id="GAL90622.1"/>
    </source>
</evidence>
<dbReference type="Proteomes" id="UP000030184">
    <property type="component" value="Unassembled WGS sequence"/>
</dbReference>
<evidence type="ECO:0000313" key="5">
    <source>
        <dbReference type="Proteomes" id="UP000030184"/>
    </source>
</evidence>
<evidence type="ECO:0000313" key="2">
    <source>
        <dbReference type="EMBL" id="GAL67047.1"/>
    </source>
</evidence>
<evidence type="ECO:0000313" key="4">
    <source>
        <dbReference type="Proteomes" id="UP000029641"/>
    </source>
</evidence>
<comment type="caution">
    <text evidence="2">The sequence shown here is derived from an EMBL/GenBank/DDBJ whole genome shotgun (WGS) entry which is preliminary data.</text>
</comment>
<dbReference type="Pfam" id="PF00501">
    <property type="entry name" value="AMP-binding"/>
    <property type="match status" value="1"/>
</dbReference>
<dbReference type="EMBL" id="BBNY01000076">
    <property type="protein sequence ID" value="GAL90622.1"/>
    <property type="molecule type" value="Genomic_DNA"/>
</dbReference>
<dbReference type="EMBL" id="BBNR01000007">
    <property type="protein sequence ID" value="GAL67047.1"/>
    <property type="molecule type" value="Genomic_DNA"/>
</dbReference>
<protein>
    <submittedName>
        <fullName evidence="2">D-alanine-poly(Phosphoribitol) ligase subunit 1</fullName>
        <ecNumber evidence="2">6.1.1.13</ecNumber>
    </submittedName>
</protein>
<dbReference type="GO" id="GO:0016874">
    <property type="term" value="F:ligase activity"/>
    <property type="evidence" value="ECO:0007669"/>
    <property type="project" value="UniProtKB-KW"/>
</dbReference>
<dbReference type="AlphaFoldDB" id="A0A090WHT4"/>
<keyword evidence="5" id="KW-1185">Reference proteome</keyword>
<dbReference type="PROSITE" id="PS00455">
    <property type="entry name" value="AMP_BINDING"/>
    <property type="match status" value="1"/>
</dbReference>
<dbReference type="InterPro" id="IPR020845">
    <property type="entry name" value="AMP-binding_CS"/>
</dbReference>
<dbReference type="GO" id="GO:0005737">
    <property type="term" value="C:cytoplasm"/>
    <property type="evidence" value="ECO:0007669"/>
    <property type="project" value="TreeGrafter"/>
</dbReference>
<dbReference type="STRING" id="504487.JCM19538_387"/>
<dbReference type="GO" id="GO:0044550">
    <property type="term" value="P:secondary metabolite biosynthetic process"/>
    <property type="evidence" value="ECO:0007669"/>
    <property type="project" value="TreeGrafter"/>
</dbReference>
<dbReference type="eggNOG" id="COG1020">
    <property type="taxonomic scope" value="Bacteria"/>
</dbReference>
<organism evidence="2 4">
    <name type="scientific">Jejuia pallidilutea</name>
    <dbReference type="NCBI Taxonomy" id="504487"/>
    <lineage>
        <taxon>Bacteria</taxon>
        <taxon>Pseudomonadati</taxon>
        <taxon>Bacteroidota</taxon>
        <taxon>Flavobacteriia</taxon>
        <taxon>Flavobacteriales</taxon>
        <taxon>Flavobacteriaceae</taxon>
        <taxon>Jejuia</taxon>
    </lineage>
</organism>
<dbReference type="GO" id="GO:0031177">
    <property type="term" value="F:phosphopantetheine binding"/>
    <property type="evidence" value="ECO:0007669"/>
    <property type="project" value="TreeGrafter"/>
</dbReference>
<dbReference type="InterPro" id="IPR042099">
    <property type="entry name" value="ANL_N_sf"/>
</dbReference>
<dbReference type="PANTHER" id="PTHR45527">
    <property type="entry name" value="NONRIBOSOMAL PEPTIDE SYNTHETASE"/>
    <property type="match status" value="1"/>
</dbReference>
<gene>
    <name evidence="2" type="ORF">JCM19301_2212</name>
    <name evidence="3" type="ORF">JCM19538_387</name>
</gene>
<keyword evidence="2" id="KW-0436">Ligase</keyword>
<name>A0A090WHT4_9FLAO</name>
<reference evidence="5" key="1">
    <citation type="journal article" date="2014" name="Genome Announc.">
        <title>Draft Genome Sequence of Marine Flavobacterium Jejuia pallidilutea Strain 11shimoA1 and Pigmentation Mutants.</title>
        <authorList>
            <person name="Takatani N."/>
            <person name="Nakanishi M."/>
            <person name="Meirelles P."/>
            <person name="Mino S."/>
            <person name="Suda W."/>
            <person name="Oshima K."/>
            <person name="Hattori M."/>
            <person name="Ohkuma M."/>
            <person name="Hosokawa M."/>
            <person name="Miyashita K."/>
            <person name="Thompson F.L."/>
            <person name="Niwa A."/>
            <person name="Sawabe T."/>
            <person name="Sawabe T."/>
        </authorList>
    </citation>
    <scope>NUCLEOTIDE SEQUENCE [LARGE SCALE GENOMIC DNA]</scope>
    <source>
        <strain evidence="5">JCM 19538</strain>
    </source>
</reference>
<accession>A0A090WHT4</accession>
<dbReference type="PANTHER" id="PTHR45527:SF1">
    <property type="entry name" value="FATTY ACID SYNTHASE"/>
    <property type="match status" value="1"/>
</dbReference>
<dbReference type="SUPFAM" id="SSF56801">
    <property type="entry name" value="Acetyl-CoA synthetase-like"/>
    <property type="match status" value="1"/>
</dbReference>
<dbReference type="InterPro" id="IPR045851">
    <property type="entry name" value="AMP-bd_C_sf"/>
</dbReference>
<dbReference type="InterPro" id="IPR000873">
    <property type="entry name" value="AMP-dep_synth/lig_dom"/>
</dbReference>
<sequence length="517" mass="59670">MAALEAMNFKKKRRYLKFKFQMDYIKKITESILHNQDCNALFINNRYYSYKTFALCISNIRHAIENTIPFEEKLIGLVTNDDIETYASIIALWLEGKAYVPVNPEFPLERNLEIFRLTETKYILNSSTTNVYDNFNVINTREKQNANINLTPKSVDGEALAYILFTSGTTGVPKGVPITFNNVQALVNAIDAEPTFNLNNTDKCLQMFELTFDFSVVTYLFPFLAGSCIYTIPKGKIKYFYIFKLLKEQHLTVLTMVPSIINYLRPYFPEINATSVRYCSFGGGALHEDIAKAWSDCLPNCKIFNYYGPTEFTVYSGFYPYHKENHTKAYNGVISIGTPQKDTLYLVVDKQNKEVPIGIPGELCLAGPQITPGYWNNEEKNKSSFFYHNINGSNERFYKTGDLCIKDEDGDYLYVGRADFQVKIRGYRVELGEVEYHVKKVITNHNFVVLDIDNSSGNNELYLIIESDTFKYEHIINYLKEKLPNYMVPTQIRFIDNIPHSINGKIDRKQLRNTFYS</sequence>
<dbReference type="Proteomes" id="UP000029641">
    <property type="component" value="Unassembled WGS sequence"/>
</dbReference>
<dbReference type="Gene3D" id="3.30.300.30">
    <property type="match status" value="1"/>
</dbReference>
<proteinExistence type="predicted"/>